<proteinExistence type="predicted"/>
<feature type="domain" description="HTH araC/xylS-type" evidence="9">
    <location>
        <begin position="429"/>
        <end position="528"/>
    </location>
</feature>
<dbReference type="PRINTS" id="PR00032">
    <property type="entry name" value="HTHARAC"/>
</dbReference>
<evidence type="ECO:0000256" key="1">
    <source>
        <dbReference type="ARBA" id="ARBA00004496"/>
    </source>
</evidence>
<dbReference type="InterPro" id="IPR018062">
    <property type="entry name" value="HTH_AraC-typ_CS"/>
</dbReference>
<protein>
    <submittedName>
        <fullName evidence="11">Response regulator</fullName>
    </submittedName>
</protein>
<dbReference type="InterPro" id="IPR041522">
    <property type="entry name" value="CdaR_GGDEF"/>
</dbReference>
<keyword evidence="7" id="KW-0804">Transcription</keyword>
<dbReference type="SMART" id="SM00448">
    <property type="entry name" value="REC"/>
    <property type="match status" value="1"/>
</dbReference>
<gene>
    <name evidence="11" type="ORF">ACFO1S_00130</name>
</gene>
<keyword evidence="12" id="KW-1185">Reference proteome</keyword>
<keyword evidence="2" id="KW-0963">Cytoplasm</keyword>
<feature type="modified residue" description="4-aspartylphosphate" evidence="8">
    <location>
        <position position="55"/>
    </location>
</feature>
<keyword evidence="5" id="KW-0805">Transcription regulation</keyword>
<dbReference type="InterPro" id="IPR018060">
    <property type="entry name" value="HTH_AraC"/>
</dbReference>
<dbReference type="PROSITE" id="PS00041">
    <property type="entry name" value="HTH_ARAC_FAMILY_1"/>
    <property type="match status" value="1"/>
</dbReference>
<evidence type="ECO:0000256" key="4">
    <source>
        <dbReference type="ARBA" id="ARBA00023012"/>
    </source>
</evidence>
<accession>A0ABV8S5V5</accession>
<evidence type="ECO:0000256" key="5">
    <source>
        <dbReference type="ARBA" id="ARBA00023015"/>
    </source>
</evidence>
<evidence type="ECO:0000256" key="7">
    <source>
        <dbReference type="ARBA" id="ARBA00023163"/>
    </source>
</evidence>
<dbReference type="Pfam" id="PF00072">
    <property type="entry name" value="Response_reg"/>
    <property type="match status" value="1"/>
</dbReference>
<reference evidence="12" key="1">
    <citation type="journal article" date="2019" name="Int. J. Syst. Evol. Microbiol.">
        <title>The Global Catalogue of Microorganisms (GCM) 10K type strain sequencing project: providing services to taxonomists for standard genome sequencing and annotation.</title>
        <authorList>
            <consortium name="The Broad Institute Genomics Platform"/>
            <consortium name="The Broad Institute Genome Sequencing Center for Infectious Disease"/>
            <person name="Wu L."/>
            <person name="Ma J."/>
        </authorList>
    </citation>
    <scope>NUCLEOTIDE SEQUENCE [LARGE SCALE GENOMIC DNA]</scope>
    <source>
        <strain evidence="12">CGMCC 4.1641</strain>
    </source>
</reference>
<evidence type="ECO:0000313" key="12">
    <source>
        <dbReference type="Proteomes" id="UP001595755"/>
    </source>
</evidence>
<dbReference type="InterPro" id="IPR001789">
    <property type="entry name" value="Sig_transdc_resp-reg_receiver"/>
</dbReference>
<dbReference type="InterPro" id="IPR009057">
    <property type="entry name" value="Homeodomain-like_sf"/>
</dbReference>
<evidence type="ECO:0000256" key="6">
    <source>
        <dbReference type="ARBA" id="ARBA00023125"/>
    </source>
</evidence>
<dbReference type="Pfam" id="PF17853">
    <property type="entry name" value="GGDEF_2"/>
    <property type="match status" value="1"/>
</dbReference>
<dbReference type="InterPro" id="IPR020449">
    <property type="entry name" value="Tscrpt_reg_AraC-type_HTH"/>
</dbReference>
<comment type="caution">
    <text evidence="11">The sequence shown here is derived from an EMBL/GenBank/DDBJ whole genome shotgun (WGS) entry which is preliminary data.</text>
</comment>
<keyword evidence="3 8" id="KW-0597">Phosphoprotein</keyword>
<dbReference type="Pfam" id="PF12833">
    <property type="entry name" value="HTH_18"/>
    <property type="match status" value="1"/>
</dbReference>
<dbReference type="PROSITE" id="PS50110">
    <property type="entry name" value="RESPONSE_REGULATORY"/>
    <property type="match status" value="1"/>
</dbReference>
<evidence type="ECO:0000256" key="3">
    <source>
        <dbReference type="ARBA" id="ARBA00022553"/>
    </source>
</evidence>
<dbReference type="CDD" id="cd17536">
    <property type="entry name" value="REC_YesN-like"/>
    <property type="match status" value="1"/>
</dbReference>
<dbReference type="SUPFAM" id="SSF46689">
    <property type="entry name" value="Homeodomain-like"/>
    <property type="match status" value="2"/>
</dbReference>
<feature type="domain" description="Response regulatory" evidence="10">
    <location>
        <begin position="3"/>
        <end position="120"/>
    </location>
</feature>
<evidence type="ECO:0000313" key="11">
    <source>
        <dbReference type="EMBL" id="MFC4301839.1"/>
    </source>
</evidence>
<dbReference type="Proteomes" id="UP001595755">
    <property type="component" value="Unassembled WGS sequence"/>
</dbReference>
<dbReference type="PANTHER" id="PTHR42713">
    <property type="entry name" value="HISTIDINE KINASE-RELATED"/>
    <property type="match status" value="1"/>
</dbReference>
<name>A0ABV8S5V5_9BACL</name>
<dbReference type="InterPro" id="IPR051552">
    <property type="entry name" value="HptR"/>
</dbReference>
<keyword evidence="4" id="KW-0902">Two-component regulatory system</keyword>
<evidence type="ECO:0000256" key="8">
    <source>
        <dbReference type="PROSITE-ProRule" id="PRU00169"/>
    </source>
</evidence>
<dbReference type="PANTHER" id="PTHR42713:SF3">
    <property type="entry name" value="TRANSCRIPTIONAL REGULATORY PROTEIN HPTR"/>
    <property type="match status" value="1"/>
</dbReference>
<organism evidence="11 12">
    <name type="scientific">Cohnella boryungensis</name>
    <dbReference type="NCBI Taxonomy" id="768479"/>
    <lineage>
        <taxon>Bacteria</taxon>
        <taxon>Bacillati</taxon>
        <taxon>Bacillota</taxon>
        <taxon>Bacilli</taxon>
        <taxon>Bacillales</taxon>
        <taxon>Paenibacillaceae</taxon>
        <taxon>Cohnella</taxon>
    </lineage>
</organism>
<keyword evidence="6" id="KW-0238">DNA-binding</keyword>
<dbReference type="PROSITE" id="PS01124">
    <property type="entry name" value="HTH_ARAC_FAMILY_2"/>
    <property type="match status" value="1"/>
</dbReference>
<evidence type="ECO:0000259" key="9">
    <source>
        <dbReference type="PROSITE" id="PS01124"/>
    </source>
</evidence>
<dbReference type="SMART" id="SM00342">
    <property type="entry name" value="HTH_ARAC"/>
    <property type="match status" value="1"/>
</dbReference>
<dbReference type="InterPro" id="IPR011006">
    <property type="entry name" value="CheY-like_superfamily"/>
</dbReference>
<sequence>MIQLMIVDDESIFRDYLRMVLPWEEYGFEIAGEARNGEEALELARRIRPDIALIDINMPFMDGLELTGRLKEIYPETGIILITGHNEFEYARRAIKLGVEDYVLKPFTKEELLLTLLKLQSEIRRTRDKQLTLKANEAMLRESFLNLLIESEHLREEETRARLEGFGYPAASNRFQVACIEIDHMDDKWREVSDRELWKFAVANILSETLRFEGNPMIFNGPEGRILCVCEPDGRSVQSGDFNDAYEQLCFMIKKYLKFAVTIGLGTFHEGVGGIRRSYLEARRALQYKFVIGSDRVIAYDDKIEGVRGFASGFISSQTNEELLIALRLGDADSVNRKLNDIFQGIVADRLSLDYVYTICMGLVSICLSCVSESGHPIEDCFGEQFYPYSDIMQRHSIEEVRHWIVGMYGTAMDYMRLHRQTKSGKVAETAKQLIDEQYRDSELKVETIAQQVYINPSYLRGVFKKMHGLTVGDYITQKRMEQARALLAEGAFKLADIAERVGYNDPAYFSRAFKKYYGYSPRDYENMRG</sequence>
<dbReference type="RefSeq" id="WP_204604687.1">
    <property type="nucleotide sequence ID" value="NZ_JBHSED010000001.1"/>
</dbReference>
<dbReference type="Gene3D" id="1.10.10.60">
    <property type="entry name" value="Homeodomain-like"/>
    <property type="match status" value="2"/>
</dbReference>
<dbReference type="Gene3D" id="3.40.50.2300">
    <property type="match status" value="1"/>
</dbReference>
<dbReference type="EMBL" id="JBHSED010000001">
    <property type="protein sequence ID" value="MFC4301839.1"/>
    <property type="molecule type" value="Genomic_DNA"/>
</dbReference>
<evidence type="ECO:0000256" key="2">
    <source>
        <dbReference type="ARBA" id="ARBA00022490"/>
    </source>
</evidence>
<evidence type="ECO:0000259" key="10">
    <source>
        <dbReference type="PROSITE" id="PS50110"/>
    </source>
</evidence>
<dbReference type="SUPFAM" id="SSF52172">
    <property type="entry name" value="CheY-like"/>
    <property type="match status" value="1"/>
</dbReference>
<comment type="subcellular location">
    <subcellularLocation>
        <location evidence="1">Cytoplasm</location>
    </subcellularLocation>
</comment>